<protein>
    <submittedName>
        <fullName evidence="15">Metal tolerance protein C2-like protein</fullName>
    </submittedName>
</protein>
<evidence type="ECO:0000256" key="6">
    <source>
        <dbReference type="ARBA" id="ARBA00022692"/>
    </source>
</evidence>
<evidence type="ECO:0000256" key="11">
    <source>
        <dbReference type="ARBA" id="ARBA00034634"/>
    </source>
</evidence>
<dbReference type="GO" id="GO:0006882">
    <property type="term" value="P:intracellular zinc ion homeostasis"/>
    <property type="evidence" value="ECO:0007669"/>
    <property type="project" value="InterPro"/>
</dbReference>
<accession>A0A1Y3B1Y8</accession>
<comment type="catalytic activity">
    <reaction evidence="11">
        <text>Zn(2+)(in) = Zn(2+)(out)</text>
        <dbReference type="Rhea" id="RHEA:29351"/>
        <dbReference type="ChEBI" id="CHEBI:29105"/>
    </reaction>
</comment>
<feature type="domain" description="Cation efflux protein transmembrane" evidence="14">
    <location>
        <begin position="8"/>
        <end position="72"/>
    </location>
</feature>
<comment type="subunit">
    <text evidence="4">Homooligomer.</text>
</comment>
<dbReference type="InterPro" id="IPR027469">
    <property type="entry name" value="Cation_efflux_TMD_sf"/>
</dbReference>
<evidence type="ECO:0000256" key="13">
    <source>
        <dbReference type="SAM" id="Phobius"/>
    </source>
</evidence>
<organism evidence="15 16">
    <name type="scientific">Euroglyphus maynei</name>
    <name type="common">Mayne's house dust mite</name>
    <dbReference type="NCBI Taxonomy" id="6958"/>
    <lineage>
        <taxon>Eukaryota</taxon>
        <taxon>Metazoa</taxon>
        <taxon>Ecdysozoa</taxon>
        <taxon>Arthropoda</taxon>
        <taxon>Chelicerata</taxon>
        <taxon>Arachnida</taxon>
        <taxon>Acari</taxon>
        <taxon>Acariformes</taxon>
        <taxon>Sarcoptiformes</taxon>
        <taxon>Astigmata</taxon>
        <taxon>Psoroptidia</taxon>
        <taxon>Analgoidea</taxon>
        <taxon>Pyroglyphidae</taxon>
        <taxon>Pyroglyphinae</taxon>
        <taxon>Euroglyphus</taxon>
    </lineage>
</organism>
<keyword evidence="7" id="KW-0862">Zinc</keyword>
<dbReference type="GO" id="GO:1904257">
    <property type="term" value="P:zinc ion import into Golgi lumen"/>
    <property type="evidence" value="ECO:0007669"/>
    <property type="project" value="TreeGrafter"/>
</dbReference>
<evidence type="ECO:0000256" key="9">
    <source>
        <dbReference type="ARBA" id="ARBA00023065"/>
    </source>
</evidence>
<feature type="non-terminal residue" evidence="15">
    <location>
        <position position="1"/>
    </location>
</feature>
<keyword evidence="16" id="KW-1185">Reference proteome</keyword>
<keyword evidence="6 13" id="KW-0812">Transmembrane</keyword>
<reference evidence="15 16" key="1">
    <citation type="submission" date="2017-03" db="EMBL/GenBank/DDBJ databases">
        <title>Genome Survey of Euroglyphus maynei.</title>
        <authorList>
            <person name="Arlian L.G."/>
            <person name="Morgan M.S."/>
            <person name="Rider S.D."/>
        </authorList>
    </citation>
    <scope>NUCLEOTIDE SEQUENCE [LARGE SCALE GENOMIC DNA]</scope>
    <source>
        <strain evidence="15">Arlian Lab</strain>
        <tissue evidence="15">Whole body</tissue>
    </source>
</reference>
<gene>
    <name evidence="15" type="ORF">BLA29_009123</name>
</gene>
<dbReference type="SUPFAM" id="SSF161111">
    <property type="entry name" value="Cation efflux protein transmembrane domain-like"/>
    <property type="match status" value="1"/>
</dbReference>
<keyword evidence="10 13" id="KW-0472">Membrane</keyword>
<dbReference type="InterPro" id="IPR058533">
    <property type="entry name" value="Cation_efflux_TM"/>
</dbReference>
<dbReference type="EMBL" id="MUJZ01045043">
    <property type="protein sequence ID" value="OTF74820.1"/>
    <property type="molecule type" value="Genomic_DNA"/>
</dbReference>
<comment type="subcellular location">
    <subcellularLocation>
        <location evidence="2">Golgi apparatus</location>
        <location evidence="2">trans-Golgi network</location>
    </subcellularLocation>
    <subcellularLocation>
        <location evidence="1">Membrane</location>
        <topology evidence="1">Multi-pass membrane protein</topology>
    </subcellularLocation>
</comment>
<evidence type="ECO:0000256" key="7">
    <source>
        <dbReference type="ARBA" id="ARBA00022906"/>
    </source>
</evidence>
<evidence type="ECO:0000256" key="10">
    <source>
        <dbReference type="ARBA" id="ARBA00023136"/>
    </source>
</evidence>
<feature type="transmembrane region" description="Helical" evidence="13">
    <location>
        <begin position="15"/>
        <end position="35"/>
    </location>
</feature>
<evidence type="ECO:0000256" key="1">
    <source>
        <dbReference type="ARBA" id="ARBA00004141"/>
    </source>
</evidence>
<dbReference type="InterPro" id="IPR002524">
    <property type="entry name" value="Cation_efflux"/>
</dbReference>
<evidence type="ECO:0000256" key="8">
    <source>
        <dbReference type="ARBA" id="ARBA00022989"/>
    </source>
</evidence>
<comment type="similarity">
    <text evidence="3">Belongs to the cation diffusion facilitator (CDF) transporter (TC 2.A.4) family. SLC30A subfamily.</text>
</comment>
<keyword evidence="5" id="KW-0813">Transport</keyword>
<dbReference type="AlphaFoldDB" id="A0A1Y3B1Y8"/>
<dbReference type="GO" id="GO:0031410">
    <property type="term" value="C:cytoplasmic vesicle"/>
    <property type="evidence" value="ECO:0007669"/>
    <property type="project" value="TreeGrafter"/>
</dbReference>
<evidence type="ECO:0000256" key="2">
    <source>
        <dbReference type="ARBA" id="ARBA00004601"/>
    </source>
</evidence>
<dbReference type="PANTHER" id="PTHR45755">
    <property type="match status" value="1"/>
</dbReference>
<dbReference type="GO" id="GO:0016020">
    <property type="term" value="C:membrane"/>
    <property type="evidence" value="ECO:0007669"/>
    <property type="project" value="UniProtKB-SubCell"/>
</dbReference>
<evidence type="ECO:0000259" key="14">
    <source>
        <dbReference type="Pfam" id="PF01545"/>
    </source>
</evidence>
<dbReference type="Pfam" id="PF01545">
    <property type="entry name" value="Cation_efflux"/>
    <property type="match status" value="1"/>
</dbReference>
<dbReference type="PANTHER" id="PTHR45755:SF4">
    <property type="entry name" value="ZINC TRANSPORTER 7"/>
    <property type="match status" value="1"/>
</dbReference>
<keyword evidence="9" id="KW-0406">Ion transport</keyword>
<dbReference type="GO" id="GO:0005385">
    <property type="term" value="F:zinc ion transmembrane transporter activity"/>
    <property type="evidence" value="ECO:0007669"/>
    <property type="project" value="InterPro"/>
</dbReference>
<comment type="function">
    <text evidence="12">Zinc ion transporter mediating zinc entry from the cytosol into the lumen of organelles along the secretory pathway. By contributing to zinc ion homeostasis within the early secretory pathway, regulates the activation and folding of enzymes like alkaline phosphatases.</text>
</comment>
<dbReference type="Proteomes" id="UP000194236">
    <property type="component" value="Unassembled WGS sequence"/>
</dbReference>
<keyword evidence="7" id="KW-0864">Zinc transport</keyword>
<name>A0A1Y3B1Y8_EURMA</name>
<sequence>SHSHGGPTNQILKGVFLHIVADTLGSVGVIISALLMSQFGWMIADPLCSMFISLLIVISVYPLLTESGAILMQRQPHELDSILPNCYRRVSQLDAVTNIHEAHFWTLCSGQYVGALKVEMRSNGNAAAVVSQTHAIFQQVGIKNLHVQIDYV</sequence>
<evidence type="ECO:0000256" key="4">
    <source>
        <dbReference type="ARBA" id="ARBA00011182"/>
    </source>
</evidence>
<dbReference type="InterPro" id="IPR045316">
    <property type="entry name" value="Msc2-like"/>
</dbReference>
<feature type="transmembrane region" description="Helical" evidence="13">
    <location>
        <begin position="47"/>
        <end position="64"/>
    </location>
</feature>
<dbReference type="Gene3D" id="1.20.1510.10">
    <property type="entry name" value="Cation efflux protein transmembrane domain"/>
    <property type="match status" value="1"/>
</dbReference>
<evidence type="ECO:0000256" key="3">
    <source>
        <dbReference type="ARBA" id="ARBA00008873"/>
    </source>
</evidence>
<evidence type="ECO:0000256" key="12">
    <source>
        <dbReference type="ARBA" id="ARBA00046010"/>
    </source>
</evidence>
<evidence type="ECO:0000313" key="16">
    <source>
        <dbReference type="Proteomes" id="UP000194236"/>
    </source>
</evidence>
<evidence type="ECO:0000313" key="15">
    <source>
        <dbReference type="EMBL" id="OTF74820.1"/>
    </source>
</evidence>
<dbReference type="GO" id="GO:0005794">
    <property type="term" value="C:Golgi apparatus"/>
    <property type="evidence" value="ECO:0007669"/>
    <property type="project" value="UniProtKB-SubCell"/>
</dbReference>
<keyword evidence="8 13" id="KW-1133">Transmembrane helix</keyword>
<dbReference type="OrthoDB" id="78669at2759"/>
<proteinExistence type="inferred from homology"/>
<comment type="caution">
    <text evidence="15">The sequence shown here is derived from an EMBL/GenBank/DDBJ whole genome shotgun (WGS) entry which is preliminary data.</text>
</comment>
<dbReference type="NCBIfam" id="TIGR01297">
    <property type="entry name" value="CDF"/>
    <property type="match status" value="1"/>
</dbReference>
<evidence type="ECO:0000256" key="5">
    <source>
        <dbReference type="ARBA" id="ARBA00022448"/>
    </source>
</evidence>